<protein>
    <submittedName>
        <fullName evidence="2">Uncharacterized protein</fullName>
    </submittedName>
</protein>
<accession>A0A0F8Z324</accession>
<organism evidence="2">
    <name type="scientific">marine sediment metagenome</name>
    <dbReference type="NCBI Taxonomy" id="412755"/>
    <lineage>
        <taxon>unclassified sequences</taxon>
        <taxon>metagenomes</taxon>
        <taxon>ecological metagenomes</taxon>
    </lineage>
</organism>
<sequence length="38" mass="3938">MPAVSYGEAGDEAFPTMPASVPPMGEPVGEMKEDGKEV</sequence>
<name>A0A0F8Z324_9ZZZZ</name>
<proteinExistence type="predicted"/>
<dbReference type="EMBL" id="LAZR01065978">
    <property type="protein sequence ID" value="KKK54466.1"/>
    <property type="molecule type" value="Genomic_DNA"/>
</dbReference>
<dbReference type="AlphaFoldDB" id="A0A0F8Z324"/>
<feature type="compositionally biased region" description="Basic and acidic residues" evidence="1">
    <location>
        <begin position="29"/>
        <end position="38"/>
    </location>
</feature>
<comment type="caution">
    <text evidence="2">The sequence shown here is derived from an EMBL/GenBank/DDBJ whole genome shotgun (WGS) entry which is preliminary data.</text>
</comment>
<evidence type="ECO:0000256" key="1">
    <source>
        <dbReference type="SAM" id="MobiDB-lite"/>
    </source>
</evidence>
<evidence type="ECO:0000313" key="2">
    <source>
        <dbReference type="EMBL" id="KKK54466.1"/>
    </source>
</evidence>
<gene>
    <name evidence="2" type="ORF">LCGC14_3084440</name>
</gene>
<feature type="region of interest" description="Disordered" evidence="1">
    <location>
        <begin position="1"/>
        <end position="38"/>
    </location>
</feature>
<feature type="non-terminal residue" evidence="2">
    <location>
        <position position="1"/>
    </location>
</feature>
<reference evidence="2" key="1">
    <citation type="journal article" date="2015" name="Nature">
        <title>Complex archaea that bridge the gap between prokaryotes and eukaryotes.</title>
        <authorList>
            <person name="Spang A."/>
            <person name="Saw J.H."/>
            <person name="Jorgensen S.L."/>
            <person name="Zaremba-Niedzwiedzka K."/>
            <person name="Martijn J."/>
            <person name="Lind A.E."/>
            <person name="van Eijk R."/>
            <person name="Schleper C."/>
            <person name="Guy L."/>
            <person name="Ettema T.J."/>
        </authorList>
    </citation>
    <scope>NUCLEOTIDE SEQUENCE</scope>
</reference>